<keyword evidence="2 5" id="KW-0689">Ribosomal protein</keyword>
<dbReference type="AlphaFoldDB" id="E2C3D8"/>
<evidence type="ECO:0000256" key="1">
    <source>
        <dbReference type="ARBA" id="ARBA00007151"/>
    </source>
</evidence>
<organism evidence="6">
    <name type="scientific">Harpegnathos saltator</name>
    <name type="common">Jerdon's jumping ant</name>
    <dbReference type="NCBI Taxonomy" id="610380"/>
    <lineage>
        <taxon>Eukaryota</taxon>
        <taxon>Metazoa</taxon>
        <taxon>Ecdysozoa</taxon>
        <taxon>Arthropoda</taxon>
        <taxon>Hexapoda</taxon>
        <taxon>Insecta</taxon>
        <taxon>Pterygota</taxon>
        <taxon>Neoptera</taxon>
        <taxon>Endopterygota</taxon>
        <taxon>Hymenoptera</taxon>
        <taxon>Apocrita</taxon>
        <taxon>Aculeata</taxon>
        <taxon>Formicoidea</taxon>
        <taxon>Formicidae</taxon>
        <taxon>Ponerinae</taxon>
        <taxon>Ponerini</taxon>
        <taxon>Harpegnathos</taxon>
    </lineage>
</organism>
<dbReference type="InParanoid" id="E2C3D8"/>
<dbReference type="Proteomes" id="UP000008237">
    <property type="component" value="Unassembled WGS sequence"/>
</dbReference>
<evidence type="ECO:0000313" key="6">
    <source>
        <dbReference type="Proteomes" id="UP000008237"/>
    </source>
</evidence>
<dbReference type="GO" id="GO:0005840">
    <property type="term" value="C:ribosome"/>
    <property type="evidence" value="ECO:0007669"/>
    <property type="project" value="UniProtKB-KW"/>
</dbReference>
<dbReference type="OMA" id="HELHKQC"/>
<dbReference type="CDD" id="cd14870">
    <property type="entry name" value="uS7_Mitochondria_Mammalian"/>
    <property type="match status" value="1"/>
</dbReference>
<proteinExistence type="inferred from homology"/>
<reference evidence="5 6" key="1">
    <citation type="journal article" date="2010" name="Science">
        <title>Genomic comparison of the ants Camponotus floridanus and Harpegnathos saltator.</title>
        <authorList>
            <person name="Bonasio R."/>
            <person name="Zhang G."/>
            <person name="Ye C."/>
            <person name="Mutti N.S."/>
            <person name="Fang X."/>
            <person name="Qin N."/>
            <person name="Donahue G."/>
            <person name="Yang P."/>
            <person name="Li Q."/>
            <person name="Li C."/>
            <person name="Zhang P."/>
            <person name="Huang Z."/>
            <person name="Berger S.L."/>
            <person name="Reinberg D."/>
            <person name="Wang J."/>
            <person name="Liebig J."/>
        </authorList>
    </citation>
    <scope>NUCLEOTIDE SEQUENCE [LARGE SCALE GENOMIC DNA]</scope>
    <source>
        <strain evidence="5 6">R22 G/1</strain>
    </source>
</reference>
<dbReference type="PIRSF" id="PIRSF002122">
    <property type="entry name" value="RPS7p_RPS7a_RPS5e_RPS7o"/>
    <property type="match status" value="1"/>
</dbReference>
<dbReference type="Pfam" id="PF00177">
    <property type="entry name" value="Ribosomal_S7"/>
    <property type="match status" value="1"/>
</dbReference>
<accession>E2C3D8</accession>
<name>E2C3D8_HARSA</name>
<feature type="domain" description="Small ribosomal subunit protein uS7" evidence="4">
    <location>
        <begin position="51"/>
        <end position="209"/>
    </location>
</feature>
<keyword evidence="6" id="KW-1185">Reference proteome</keyword>
<dbReference type="SUPFAM" id="SSF47973">
    <property type="entry name" value="Ribosomal protein S7"/>
    <property type="match status" value="1"/>
</dbReference>
<dbReference type="PhylomeDB" id="E2C3D8"/>
<keyword evidence="3" id="KW-0687">Ribonucleoprotein</keyword>
<dbReference type="InterPro" id="IPR023798">
    <property type="entry name" value="Ribosomal_uS7_dom"/>
</dbReference>
<evidence type="ECO:0000256" key="2">
    <source>
        <dbReference type="ARBA" id="ARBA00022980"/>
    </source>
</evidence>
<dbReference type="GO" id="GO:1990904">
    <property type="term" value="C:ribonucleoprotein complex"/>
    <property type="evidence" value="ECO:0007669"/>
    <property type="project" value="UniProtKB-KW"/>
</dbReference>
<evidence type="ECO:0000313" key="5">
    <source>
        <dbReference type="EMBL" id="EFN77476.1"/>
    </source>
</evidence>
<sequence>MFRFSCNFAIFRREYSVFPKHYIQPTFRKDEQEELLQSEDGKKIGHELVKPALATDTCSDFYDPKVMKFTNVIMRNGNKLLAKKLVTYAFENVKRIQLQRYHKATDEEEKEKIELDPVRVFHHALANCTPVLYLKATKKGGITYQVPVPIESSKAQHTAMKWLIEATNDKGHEERFYDTLARVLVATAQNQGGAVRRKHELYKKCQEHRAYAHFRWM</sequence>
<dbReference type="KEGG" id="hst:105189516"/>
<evidence type="ECO:0000256" key="3">
    <source>
        <dbReference type="ARBA" id="ARBA00023274"/>
    </source>
</evidence>
<dbReference type="InterPro" id="IPR036823">
    <property type="entry name" value="Ribosomal_uS7_dom_sf"/>
</dbReference>
<comment type="similarity">
    <text evidence="1">Belongs to the universal ribosomal protein uS7 family.</text>
</comment>
<evidence type="ECO:0000259" key="4">
    <source>
        <dbReference type="Pfam" id="PF00177"/>
    </source>
</evidence>
<protein>
    <submittedName>
        <fullName evidence="5">28S ribosomal protein S7, mitochondrial</fullName>
    </submittedName>
</protein>
<dbReference type="PANTHER" id="PTHR11205">
    <property type="entry name" value="RIBOSOMAL PROTEIN S7"/>
    <property type="match status" value="1"/>
</dbReference>
<dbReference type="Gene3D" id="1.10.455.10">
    <property type="entry name" value="Ribosomal protein S7 domain"/>
    <property type="match status" value="1"/>
</dbReference>
<dbReference type="OrthoDB" id="9972728at2759"/>
<dbReference type="STRING" id="610380.E2C3D8"/>
<dbReference type="GO" id="GO:0006412">
    <property type="term" value="P:translation"/>
    <property type="evidence" value="ECO:0007669"/>
    <property type="project" value="InterPro"/>
</dbReference>
<gene>
    <name evidence="5" type="ORF">EAI_11483</name>
</gene>
<dbReference type="EMBL" id="GL452320">
    <property type="protein sequence ID" value="EFN77476.1"/>
    <property type="molecule type" value="Genomic_DNA"/>
</dbReference>
<dbReference type="InterPro" id="IPR000235">
    <property type="entry name" value="Ribosomal_uS7"/>
</dbReference>
<dbReference type="FunCoup" id="E2C3D8">
    <property type="interactions" value="572"/>
</dbReference>